<comment type="caution">
    <text evidence="4">The sequence shown here is derived from an EMBL/GenBank/DDBJ whole genome shotgun (WGS) entry which is preliminary data.</text>
</comment>
<dbReference type="Proteomes" id="UP000295763">
    <property type="component" value="Unassembled WGS sequence"/>
</dbReference>
<protein>
    <recommendedName>
        <fullName evidence="3">DNA gyrase inhibitor YacG</fullName>
    </recommendedName>
</protein>
<keyword evidence="1 3" id="KW-0479">Metal-binding</keyword>
<name>A0A4R2T4I0_9PAST</name>
<dbReference type="AlphaFoldDB" id="A0A4R2T4I0"/>
<comment type="cofactor">
    <cofactor evidence="3">
        <name>Zn(2+)</name>
        <dbReference type="ChEBI" id="CHEBI:29105"/>
    </cofactor>
    <text evidence="3">Binds 1 zinc ion.</text>
</comment>
<dbReference type="HAMAP" id="MF_00649">
    <property type="entry name" value="DNA_gyrase_inhibitor_YacG"/>
    <property type="match status" value="1"/>
</dbReference>
<comment type="similarity">
    <text evidence="3">Belongs to the DNA gyrase inhibitor YacG family.</text>
</comment>
<feature type="binding site" evidence="3">
    <location>
        <position position="14"/>
    </location>
    <ligand>
        <name>Zn(2+)</name>
        <dbReference type="ChEBI" id="CHEBI:29105"/>
    </ligand>
</feature>
<dbReference type="Pfam" id="PF03884">
    <property type="entry name" value="YacG"/>
    <property type="match status" value="1"/>
</dbReference>
<dbReference type="InterPro" id="IPR005584">
    <property type="entry name" value="DNA_gyrase_inhibitor_YacG"/>
</dbReference>
<dbReference type="GO" id="GO:0008270">
    <property type="term" value="F:zinc ion binding"/>
    <property type="evidence" value="ECO:0007669"/>
    <property type="project" value="UniProtKB-UniRule"/>
</dbReference>
<evidence type="ECO:0000313" key="4">
    <source>
        <dbReference type="EMBL" id="TCP95744.1"/>
    </source>
</evidence>
<evidence type="ECO:0000256" key="3">
    <source>
        <dbReference type="HAMAP-Rule" id="MF_00649"/>
    </source>
</evidence>
<reference evidence="4 5" key="1">
    <citation type="submission" date="2019-03" db="EMBL/GenBank/DDBJ databases">
        <title>Genomic Encyclopedia of Type Strains, Phase IV (KMG-IV): sequencing the most valuable type-strain genomes for metagenomic binning, comparative biology and taxonomic classification.</title>
        <authorList>
            <person name="Goeker M."/>
        </authorList>
    </citation>
    <scope>NUCLEOTIDE SEQUENCE [LARGE SCALE GENOMIC DNA]</scope>
    <source>
        <strain evidence="4 5">DSM 28404</strain>
    </source>
</reference>
<feature type="binding site" evidence="3">
    <location>
        <position position="17"/>
    </location>
    <ligand>
        <name>Zn(2+)</name>
        <dbReference type="ChEBI" id="CHEBI:29105"/>
    </ligand>
</feature>
<dbReference type="RefSeq" id="WP_131975858.1">
    <property type="nucleotide sequence ID" value="NZ_SLYB01000007.1"/>
</dbReference>
<evidence type="ECO:0000256" key="2">
    <source>
        <dbReference type="ARBA" id="ARBA00022833"/>
    </source>
</evidence>
<dbReference type="PANTHER" id="PTHR36150">
    <property type="entry name" value="DNA GYRASE INHIBITOR YACG"/>
    <property type="match status" value="1"/>
</dbReference>
<dbReference type="InterPro" id="IPR013088">
    <property type="entry name" value="Znf_NHR/GATA"/>
</dbReference>
<accession>A0A4R2T4I0</accession>
<evidence type="ECO:0000256" key="1">
    <source>
        <dbReference type="ARBA" id="ARBA00022723"/>
    </source>
</evidence>
<feature type="binding site" evidence="3">
    <location>
        <position position="37"/>
    </location>
    <ligand>
        <name>Zn(2+)</name>
        <dbReference type="ChEBI" id="CHEBI:29105"/>
    </ligand>
</feature>
<dbReference type="PANTHER" id="PTHR36150:SF1">
    <property type="entry name" value="DNA GYRASE INHIBITOR YACG"/>
    <property type="match status" value="1"/>
</dbReference>
<proteinExistence type="inferred from homology"/>
<dbReference type="Gene3D" id="3.30.50.10">
    <property type="entry name" value="Erythroid Transcription Factor GATA-1, subunit A"/>
    <property type="match status" value="1"/>
</dbReference>
<feature type="binding site" evidence="3">
    <location>
        <position position="33"/>
    </location>
    <ligand>
        <name>Zn(2+)</name>
        <dbReference type="ChEBI" id="CHEBI:29105"/>
    </ligand>
</feature>
<evidence type="ECO:0000313" key="5">
    <source>
        <dbReference type="Proteomes" id="UP000295763"/>
    </source>
</evidence>
<sequence length="74" mass="8179">MTENTDNELISVPCPTCGTAVEWSAKSEFRPFCSKRCQIIDLGDWAAEKNAIPTATADFAIDPQLDDSQDWAKN</sequence>
<comment type="function">
    <text evidence="3">Inhibits all the catalytic activities of DNA gyrase by preventing its interaction with DNA. Acts by binding directly to the C-terminal domain of GyrB, which probably disrupts DNA binding by the gyrase.</text>
</comment>
<comment type="subunit">
    <text evidence="3">Interacts with GyrB.</text>
</comment>
<keyword evidence="5" id="KW-1185">Reference proteome</keyword>
<dbReference type="NCBIfam" id="NF001638">
    <property type="entry name" value="PRK00418.1"/>
    <property type="match status" value="1"/>
</dbReference>
<dbReference type="OrthoDB" id="9809663at2"/>
<organism evidence="4 5">
    <name type="scientific">Cricetibacter osteomyelitidis</name>
    <dbReference type="NCBI Taxonomy" id="1521931"/>
    <lineage>
        <taxon>Bacteria</taxon>
        <taxon>Pseudomonadati</taxon>
        <taxon>Pseudomonadota</taxon>
        <taxon>Gammaproteobacteria</taxon>
        <taxon>Pasteurellales</taxon>
        <taxon>Pasteurellaceae</taxon>
        <taxon>Cricetibacter</taxon>
    </lineage>
</organism>
<dbReference type="GO" id="GO:0006355">
    <property type="term" value="P:regulation of DNA-templated transcription"/>
    <property type="evidence" value="ECO:0007669"/>
    <property type="project" value="InterPro"/>
</dbReference>
<dbReference type="EMBL" id="SLYB01000007">
    <property type="protein sequence ID" value="TCP95744.1"/>
    <property type="molecule type" value="Genomic_DNA"/>
</dbReference>
<dbReference type="GO" id="GO:0008657">
    <property type="term" value="F:DNA topoisomerase type II (double strand cut, ATP-hydrolyzing) inhibitor activity"/>
    <property type="evidence" value="ECO:0007669"/>
    <property type="project" value="UniProtKB-UniRule"/>
</dbReference>
<gene>
    <name evidence="3" type="primary">yacG</name>
    <name evidence="4" type="ORF">EDC44_10723</name>
</gene>
<keyword evidence="2 3" id="KW-0862">Zinc</keyword>
<dbReference type="SUPFAM" id="SSF57716">
    <property type="entry name" value="Glucocorticoid receptor-like (DNA-binding domain)"/>
    <property type="match status" value="1"/>
</dbReference>